<dbReference type="SUPFAM" id="SSF103473">
    <property type="entry name" value="MFS general substrate transporter"/>
    <property type="match status" value="1"/>
</dbReference>
<evidence type="ECO:0000256" key="8">
    <source>
        <dbReference type="SAM" id="Phobius"/>
    </source>
</evidence>
<feature type="domain" description="Major facilitator superfamily (MFS) profile" evidence="9">
    <location>
        <begin position="1"/>
        <end position="348"/>
    </location>
</feature>
<dbReference type="InterPro" id="IPR051788">
    <property type="entry name" value="MFS_Transporter"/>
</dbReference>
<feature type="transmembrane region" description="Helical" evidence="8">
    <location>
        <begin position="116"/>
        <end position="135"/>
    </location>
</feature>
<feature type="transmembrane region" description="Helical" evidence="8">
    <location>
        <begin position="160"/>
        <end position="185"/>
    </location>
</feature>
<keyword evidence="6 8" id="KW-0472">Membrane</keyword>
<evidence type="ECO:0000256" key="7">
    <source>
        <dbReference type="SAM" id="MobiDB-lite"/>
    </source>
</evidence>
<protein>
    <submittedName>
        <fullName evidence="10">MFS transporter</fullName>
    </submittedName>
</protein>
<feature type="region of interest" description="Disordered" evidence="7">
    <location>
        <begin position="320"/>
        <end position="348"/>
    </location>
</feature>
<reference evidence="11" key="1">
    <citation type="submission" date="2019-05" db="EMBL/GenBank/DDBJ databases">
        <title>Genome sequence and methylation pattern of the halophilic Archaeon Natrinema versiforme BOL5-4.</title>
        <authorList>
            <person name="DasSarma P."/>
            <person name="Anton B.P."/>
            <person name="DasSarma S.L."/>
            <person name="Martinez F.L."/>
            <person name="Guzman D."/>
            <person name="Roberts R.J."/>
            <person name="DasSarma S."/>
        </authorList>
    </citation>
    <scope>NUCLEOTIDE SEQUENCE [LARGE SCALE GENOMIC DNA]</scope>
    <source>
        <strain evidence="11">BOL5-4</strain>
        <plasmid evidence="11">pnve414</plasmid>
    </source>
</reference>
<evidence type="ECO:0000313" key="11">
    <source>
        <dbReference type="Proteomes" id="UP000302218"/>
    </source>
</evidence>
<dbReference type="PANTHER" id="PTHR23514">
    <property type="entry name" value="BYPASS OF STOP CODON PROTEIN 6"/>
    <property type="match status" value="1"/>
</dbReference>
<evidence type="ECO:0000313" key="10">
    <source>
        <dbReference type="EMBL" id="QCS44970.1"/>
    </source>
</evidence>
<evidence type="ECO:0000256" key="6">
    <source>
        <dbReference type="ARBA" id="ARBA00023136"/>
    </source>
</evidence>
<accession>A0A4P8WNA1</accession>
<evidence type="ECO:0000259" key="9">
    <source>
        <dbReference type="PROSITE" id="PS50850"/>
    </source>
</evidence>
<evidence type="ECO:0000256" key="2">
    <source>
        <dbReference type="ARBA" id="ARBA00008335"/>
    </source>
</evidence>
<keyword evidence="10" id="KW-0614">Plasmid</keyword>
<keyword evidence="4 8" id="KW-0812">Transmembrane</keyword>
<dbReference type="InterPro" id="IPR011701">
    <property type="entry name" value="MFS"/>
</dbReference>
<dbReference type="AlphaFoldDB" id="A0A4P8WNA1"/>
<dbReference type="Proteomes" id="UP000302218">
    <property type="component" value="Plasmid pNVE414"/>
</dbReference>
<evidence type="ECO:0000256" key="1">
    <source>
        <dbReference type="ARBA" id="ARBA00004127"/>
    </source>
</evidence>
<evidence type="ECO:0000256" key="4">
    <source>
        <dbReference type="ARBA" id="ARBA00022692"/>
    </source>
</evidence>
<dbReference type="KEGG" id="nvr:FEJ81_22105"/>
<feature type="compositionally biased region" description="Basic and acidic residues" evidence="7">
    <location>
        <begin position="324"/>
        <end position="334"/>
    </location>
</feature>
<gene>
    <name evidence="10" type="ORF">FEJ81_22105</name>
</gene>
<keyword evidence="5 8" id="KW-1133">Transmembrane helix</keyword>
<dbReference type="InterPro" id="IPR020846">
    <property type="entry name" value="MFS_dom"/>
</dbReference>
<name>A0A4P8WNA1_9EURY</name>
<geneLocation type="plasmid" evidence="11">
    <name>pnve414</name>
</geneLocation>
<dbReference type="OrthoDB" id="306002at2157"/>
<dbReference type="PANTHER" id="PTHR23514:SF3">
    <property type="entry name" value="BYPASS OF STOP CODON PROTEIN 6"/>
    <property type="match status" value="1"/>
</dbReference>
<keyword evidence="3" id="KW-0813">Transport</keyword>
<dbReference type="EMBL" id="CP040332">
    <property type="protein sequence ID" value="QCS44970.1"/>
    <property type="molecule type" value="Genomic_DNA"/>
</dbReference>
<feature type="transmembrane region" description="Helical" evidence="8">
    <location>
        <begin position="222"/>
        <end position="242"/>
    </location>
</feature>
<proteinExistence type="inferred from homology"/>
<dbReference type="Gene3D" id="1.20.1250.20">
    <property type="entry name" value="MFS general substrate transporter like domains"/>
    <property type="match status" value="1"/>
</dbReference>
<dbReference type="GO" id="GO:0016020">
    <property type="term" value="C:membrane"/>
    <property type="evidence" value="ECO:0007669"/>
    <property type="project" value="TreeGrafter"/>
</dbReference>
<dbReference type="InterPro" id="IPR036259">
    <property type="entry name" value="MFS_trans_sf"/>
</dbReference>
<dbReference type="GO" id="GO:0022857">
    <property type="term" value="F:transmembrane transporter activity"/>
    <property type="evidence" value="ECO:0007669"/>
    <property type="project" value="InterPro"/>
</dbReference>
<feature type="transmembrane region" description="Helical" evidence="8">
    <location>
        <begin position="249"/>
        <end position="271"/>
    </location>
</feature>
<organism evidence="10 11">
    <name type="scientific">Natrinema versiforme</name>
    <dbReference type="NCBI Taxonomy" id="88724"/>
    <lineage>
        <taxon>Archaea</taxon>
        <taxon>Methanobacteriati</taxon>
        <taxon>Methanobacteriota</taxon>
        <taxon>Stenosarchaea group</taxon>
        <taxon>Halobacteria</taxon>
        <taxon>Halobacteriales</taxon>
        <taxon>Natrialbaceae</taxon>
        <taxon>Natrinema</taxon>
    </lineage>
</organism>
<dbReference type="PROSITE" id="PS50850">
    <property type="entry name" value="MFS"/>
    <property type="match status" value="1"/>
</dbReference>
<feature type="transmembrane region" description="Helical" evidence="8">
    <location>
        <begin position="28"/>
        <end position="45"/>
    </location>
</feature>
<evidence type="ECO:0000256" key="3">
    <source>
        <dbReference type="ARBA" id="ARBA00022448"/>
    </source>
</evidence>
<feature type="transmembrane region" description="Helical" evidence="8">
    <location>
        <begin position="90"/>
        <end position="109"/>
    </location>
</feature>
<evidence type="ECO:0000256" key="5">
    <source>
        <dbReference type="ARBA" id="ARBA00022989"/>
    </source>
</evidence>
<dbReference type="GO" id="GO:0012505">
    <property type="term" value="C:endomembrane system"/>
    <property type="evidence" value="ECO:0007669"/>
    <property type="project" value="UniProtKB-SubCell"/>
</dbReference>
<sequence length="348" mass="37650">MISPAATIGFLLAILAVGFKTGQMNLKRLLLIGAIGTAVSTFLVSQAFSFPILLVLLFFQGATAGIFRAIDRPVLSHLFPVNRGEVFNTYTAVWAIGAASEPIFVNGMLSIGDWRIAYLVLAVAFIAPFALLISMDRPDQLDNEERLSLTSLWDVLKRPAVFSMALGLMASGAIEGVIFTWLPYYATRHFPTATANLLLSVHLASYIPGRMLSGYLAGRVRYLLLLFVLVGSTIPAYAAFLLTTGRVMVASVAVVGFLMAGVFPTLFAFGVESTPEYSGPVNAIATAVNFAGISISPPPRGDPRQYFRNRDRHVASAPVVGGTARRDSRCDPFQRRKSHLKRPGMMTG</sequence>
<comment type="similarity">
    <text evidence="2">Belongs to the major facilitator superfamily.</text>
</comment>
<comment type="subcellular location">
    <subcellularLocation>
        <location evidence="1">Endomembrane system</location>
        <topology evidence="1">Multi-pass membrane protein</topology>
    </subcellularLocation>
</comment>
<dbReference type="Pfam" id="PF07690">
    <property type="entry name" value="MFS_1"/>
    <property type="match status" value="1"/>
</dbReference>
<feature type="transmembrane region" description="Helical" evidence="8">
    <location>
        <begin position="52"/>
        <end position="70"/>
    </location>
</feature>